<proteinExistence type="inferred from homology"/>
<evidence type="ECO:0000256" key="6">
    <source>
        <dbReference type="ARBA" id="ARBA00022989"/>
    </source>
</evidence>
<dbReference type="InterPro" id="IPR009729">
    <property type="entry name" value="Gal-3-0_sulfotransfrase"/>
</dbReference>
<dbReference type="Ensembl" id="ENSPMAT00000007893.1">
    <property type="protein sequence ID" value="ENSPMAP00000007858.1"/>
    <property type="gene ID" value="ENSPMAG00000007129.1"/>
</dbReference>
<evidence type="ECO:0000256" key="9">
    <source>
        <dbReference type="ARBA" id="ARBA00023180"/>
    </source>
</evidence>
<dbReference type="SUPFAM" id="SSF52540">
    <property type="entry name" value="P-loop containing nucleoside triphosphate hydrolases"/>
    <property type="match status" value="1"/>
</dbReference>
<evidence type="ECO:0000256" key="8">
    <source>
        <dbReference type="ARBA" id="ARBA00023136"/>
    </source>
</evidence>
<dbReference type="AlphaFoldDB" id="S4RRM2"/>
<name>S4RRM2_PETMA</name>
<evidence type="ECO:0000256" key="5">
    <source>
        <dbReference type="ARBA" id="ARBA00022968"/>
    </source>
</evidence>
<keyword evidence="4" id="KW-0812">Transmembrane</keyword>
<evidence type="ECO:0000256" key="7">
    <source>
        <dbReference type="ARBA" id="ARBA00023034"/>
    </source>
</evidence>
<keyword evidence="3" id="KW-0808">Transferase</keyword>
<evidence type="ECO:0000313" key="10">
    <source>
        <dbReference type="Ensembl" id="ENSPMAP00000007858.1"/>
    </source>
</evidence>
<keyword evidence="8" id="KW-0472">Membrane</keyword>
<sequence>GSHGPCAPRDGIVFLKTHKTASSTVLNILFRLGEKRHLRFAFPNGKNDFDYPSPFSRYRVAGYSPGRCYDVVCSHMRFSRAELEPLLPPGAAFFTIMRDPARVFESSFHYYRAVVPSSWRVRGDDPMREFLRDPRGYYDPASVNSHYLKNLQAFDMGFDNEEEEEEDIARRMIREAEDTFSLVMISEHFDESLVLLKELLCLDEEDITYFRLNARSTSMAPRMDPDTYRRARRWNHLDSLLYEHFNRSLWREVARFGEGRMRAAVASLRRRNAALALECTEEGGAVDASAVRDPALRPWRPIGSQPIMGYNLRRGIPRGATRRACRRMLTPELQYMSELGANLWITKLWVRLTQLLQW</sequence>
<protein>
    <submittedName>
        <fullName evidence="10">Galactose-3-O-sulfotransferase 1b</fullName>
    </submittedName>
</protein>
<keyword evidence="7" id="KW-0333">Golgi apparatus</keyword>
<dbReference type="OMA" id="CAPKVDI"/>
<keyword evidence="6" id="KW-1133">Transmembrane helix</keyword>
<keyword evidence="5" id="KW-0735">Signal-anchor</keyword>
<evidence type="ECO:0000256" key="3">
    <source>
        <dbReference type="ARBA" id="ARBA00022679"/>
    </source>
</evidence>
<evidence type="ECO:0000256" key="4">
    <source>
        <dbReference type="ARBA" id="ARBA00022692"/>
    </source>
</evidence>
<comment type="subcellular location">
    <subcellularLocation>
        <location evidence="1">Golgi apparatus membrane</location>
        <topology evidence="1">Single-pass type II membrane protein</topology>
    </subcellularLocation>
</comment>
<dbReference type="Pfam" id="PF06990">
    <property type="entry name" value="Gal-3-0_sulfotr"/>
    <property type="match status" value="1"/>
</dbReference>
<dbReference type="GeneTree" id="ENSGT00950000182923"/>
<dbReference type="HOGENOM" id="CLU_040616_1_1_1"/>
<dbReference type="InterPro" id="IPR027417">
    <property type="entry name" value="P-loop_NTPase"/>
</dbReference>
<dbReference type="PANTHER" id="PTHR14647:SF56">
    <property type="entry name" value="GALACTOSYLCERAMIDE SULFOTRANSFERASE"/>
    <property type="match status" value="1"/>
</dbReference>
<dbReference type="GO" id="GO:0006682">
    <property type="term" value="P:galactosylceramide biosynthetic process"/>
    <property type="evidence" value="ECO:0007669"/>
    <property type="project" value="TreeGrafter"/>
</dbReference>
<organism evidence="10">
    <name type="scientific">Petromyzon marinus</name>
    <name type="common">Sea lamprey</name>
    <dbReference type="NCBI Taxonomy" id="7757"/>
    <lineage>
        <taxon>Eukaryota</taxon>
        <taxon>Metazoa</taxon>
        <taxon>Chordata</taxon>
        <taxon>Craniata</taxon>
        <taxon>Vertebrata</taxon>
        <taxon>Cyclostomata</taxon>
        <taxon>Hyperoartia</taxon>
        <taxon>Petromyzontiformes</taxon>
        <taxon>Petromyzontidae</taxon>
        <taxon>Petromyzon</taxon>
    </lineage>
</organism>
<evidence type="ECO:0000256" key="2">
    <source>
        <dbReference type="ARBA" id="ARBA00008124"/>
    </source>
</evidence>
<dbReference type="GO" id="GO:0001733">
    <property type="term" value="F:galactosylceramide sulfotransferase activity"/>
    <property type="evidence" value="ECO:0007669"/>
    <property type="project" value="InterPro"/>
</dbReference>
<dbReference type="PANTHER" id="PTHR14647">
    <property type="entry name" value="GALACTOSE-3-O-SULFOTRANSFERASE"/>
    <property type="match status" value="1"/>
</dbReference>
<reference evidence="10" key="2">
    <citation type="submission" date="2025-09" db="UniProtKB">
        <authorList>
            <consortium name="Ensembl"/>
        </authorList>
    </citation>
    <scope>IDENTIFICATION</scope>
</reference>
<dbReference type="STRING" id="7757.ENSPMAP00000007858"/>
<comment type="similarity">
    <text evidence="2">Belongs to the galactose-3-O-sulfotransferase family.</text>
</comment>
<accession>S4RRM2</accession>
<dbReference type="GO" id="GO:0000139">
    <property type="term" value="C:Golgi membrane"/>
    <property type="evidence" value="ECO:0007669"/>
    <property type="project" value="UniProtKB-SubCell"/>
</dbReference>
<dbReference type="Gene3D" id="3.40.50.300">
    <property type="entry name" value="P-loop containing nucleotide triphosphate hydrolases"/>
    <property type="match status" value="1"/>
</dbReference>
<keyword evidence="9" id="KW-0325">Glycoprotein</keyword>
<reference evidence="10" key="1">
    <citation type="submission" date="2025-08" db="UniProtKB">
        <authorList>
            <consortium name="Ensembl"/>
        </authorList>
    </citation>
    <scope>IDENTIFICATION</scope>
</reference>
<evidence type="ECO:0000256" key="1">
    <source>
        <dbReference type="ARBA" id="ARBA00004323"/>
    </source>
</evidence>
<dbReference type="GO" id="GO:0042552">
    <property type="term" value="P:myelination"/>
    <property type="evidence" value="ECO:0007669"/>
    <property type="project" value="TreeGrafter"/>
</dbReference>